<feature type="compositionally biased region" description="Polar residues" evidence="6">
    <location>
        <begin position="54"/>
        <end position="64"/>
    </location>
</feature>
<protein>
    <submittedName>
        <fullName evidence="8">CADPS2</fullName>
    </submittedName>
</protein>
<dbReference type="InterPro" id="IPR057457">
    <property type="entry name" value="CAPS_C2"/>
</dbReference>
<reference evidence="8" key="1">
    <citation type="submission" date="2020-06" db="EMBL/GenBank/DDBJ databases">
        <title>Draft genome of Bugula neritina, a colonial animal packing powerful symbionts and potential medicines.</title>
        <authorList>
            <person name="Rayko M."/>
        </authorList>
    </citation>
    <scope>NUCLEOTIDE SEQUENCE [LARGE SCALE GENOMIC DNA]</scope>
    <source>
        <strain evidence="8">Kwan_BN1</strain>
    </source>
</reference>
<dbReference type="PROSITE" id="PS50003">
    <property type="entry name" value="PH_DOMAIN"/>
    <property type="match status" value="1"/>
</dbReference>
<evidence type="ECO:0000256" key="2">
    <source>
        <dbReference type="ARBA" id="ARBA00022483"/>
    </source>
</evidence>
<dbReference type="InterPro" id="IPR033227">
    <property type="entry name" value="CAPS"/>
</dbReference>
<dbReference type="InterPro" id="IPR010439">
    <property type="entry name" value="MUN_dom"/>
</dbReference>
<dbReference type="EMBL" id="VXIV02000055">
    <property type="protein sequence ID" value="KAF6041365.1"/>
    <property type="molecule type" value="Genomic_DNA"/>
</dbReference>
<dbReference type="GO" id="GO:0098793">
    <property type="term" value="C:presynapse"/>
    <property type="evidence" value="ECO:0007669"/>
    <property type="project" value="GOC"/>
</dbReference>
<comment type="subcellular location">
    <subcellularLocation>
        <location evidence="1">Cytoplasmic vesicle membrane</location>
    </subcellularLocation>
</comment>
<dbReference type="GO" id="GO:0030659">
    <property type="term" value="C:cytoplasmic vesicle membrane"/>
    <property type="evidence" value="ECO:0007669"/>
    <property type="project" value="UniProtKB-SubCell"/>
</dbReference>
<feature type="compositionally biased region" description="Low complexity" evidence="6">
    <location>
        <begin position="74"/>
        <end position="96"/>
    </location>
</feature>
<dbReference type="OrthoDB" id="10063282at2759"/>
<dbReference type="SMART" id="SM00233">
    <property type="entry name" value="PH"/>
    <property type="match status" value="1"/>
</dbReference>
<proteinExistence type="predicted"/>
<evidence type="ECO:0000256" key="4">
    <source>
        <dbReference type="ARBA" id="ARBA00022837"/>
    </source>
</evidence>
<dbReference type="SUPFAM" id="SSF50729">
    <property type="entry name" value="PH domain-like"/>
    <property type="match status" value="1"/>
</dbReference>
<evidence type="ECO:0000259" key="7">
    <source>
        <dbReference type="PROSITE" id="PS50003"/>
    </source>
</evidence>
<name>A0A7J7KTE2_BUGNE</name>
<dbReference type="SMART" id="SM01145">
    <property type="entry name" value="DUF1041"/>
    <property type="match status" value="1"/>
</dbReference>
<feature type="compositionally biased region" description="Acidic residues" evidence="6">
    <location>
        <begin position="9"/>
        <end position="19"/>
    </location>
</feature>
<keyword evidence="5" id="KW-0968">Cytoplasmic vesicle</keyword>
<dbReference type="Pfam" id="PF25341">
    <property type="entry name" value="C2_CAPS"/>
    <property type="match status" value="1"/>
</dbReference>
<feature type="region of interest" description="Disordered" evidence="6">
    <location>
        <begin position="132"/>
        <end position="174"/>
    </location>
</feature>
<dbReference type="Pfam" id="PF06292">
    <property type="entry name" value="MUN"/>
    <property type="match status" value="1"/>
</dbReference>
<dbReference type="Pfam" id="PF00169">
    <property type="entry name" value="PH"/>
    <property type="match status" value="1"/>
</dbReference>
<dbReference type="Proteomes" id="UP000593567">
    <property type="component" value="Unassembled WGS sequence"/>
</dbReference>
<evidence type="ECO:0000256" key="6">
    <source>
        <dbReference type="SAM" id="MobiDB-lite"/>
    </source>
</evidence>
<evidence type="ECO:0000313" key="9">
    <source>
        <dbReference type="Proteomes" id="UP000593567"/>
    </source>
</evidence>
<keyword evidence="3" id="KW-0479">Metal-binding</keyword>
<feature type="compositionally biased region" description="Basic and acidic residues" evidence="6">
    <location>
        <begin position="35"/>
        <end position="45"/>
    </location>
</feature>
<dbReference type="AlphaFoldDB" id="A0A7J7KTE2"/>
<keyword evidence="4" id="KW-0106">Calcium</keyword>
<organism evidence="8 9">
    <name type="scientific">Bugula neritina</name>
    <name type="common">Brown bryozoan</name>
    <name type="synonym">Sertularia neritina</name>
    <dbReference type="NCBI Taxonomy" id="10212"/>
    <lineage>
        <taxon>Eukaryota</taxon>
        <taxon>Metazoa</taxon>
        <taxon>Spiralia</taxon>
        <taxon>Lophotrochozoa</taxon>
        <taxon>Bryozoa</taxon>
        <taxon>Gymnolaemata</taxon>
        <taxon>Cheilostomatida</taxon>
        <taxon>Flustrina</taxon>
        <taxon>Buguloidea</taxon>
        <taxon>Bugulidae</taxon>
        <taxon>Bugula</taxon>
    </lineage>
</organism>
<dbReference type="InterPro" id="IPR011993">
    <property type="entry name" value="PH-like_dom_sf"/>
</dbReference>
<dbReference type="Gene3D" id="2.30.29.30">
    <property type="entry name" value="Pleckstrin-homology domain (PH domain)/Phosphotyrosine-binding domain (PTB)"/>
    <property type="match status" value="1"/>
</dbReference>
<dbReference type="PANTHER" id="PTHR12166:SF8">
    <property type="entry name" value="CALCIUM-DEPENDENT SECRETION ACTIVATOR"/>
    <property type="match status" value="1"/>
</dbReference>
<evidence type="ECO:0000256" key="5">
    <source>
        <dbReference type="ARBA" id="ARBA00023329"/>
    </source>
</evidence>
<dbReference type="PANTHER" id="PTHR12166">
    <property type="entry name" value="CALCIUM-DEPENDENT SECRETION ACTIVATOR"/>
    <property type="match status" value="1"/>
</dbReference>
<dbReference type="CDD" id="cd01234">
    <property type="entry name" value="PH_CADPS"/>
    <property type="match status" value="1"/>
</dbReference>
<evidence type="ECO:0000256" key="3">
    <source>
        <dbReference type="ARBA" id="ARBA00022723"/>
    </source>
</evidence>
<feature type="domain" description="PH" evidence="7">
    <location>
        <begin position="598"/>
        <end position="703"/>
    </location>
</feature>
<evidence type="ECO:0000256" key="1">
    <source>
        <dbReference type="ARBA" id="ARBA00004156"/>
    </source>
</evidence>
<dbReference type="GO" id="GO:0046872">
    <property type="term" value="F:metal ion binding"/>
    <property type="evidence" value="ECO:0007669"/>
    <property type="project" value="UniProtKB-KW"/>
</dbReference>
<comment type="caution">
    <text evidence="8">The sequence shown here is derived from an EMBL/GenBank/DDBJ whole genome shotgun (WGS) entry which is preliminary data.</text>
</comment>
<dbReference type="GO" id="GO:1990504">
    <property type="term" value="P:dense core granule exocytosis"/>
    <property type="evidence" value="ECO:0007669"/>
    <property type="project" value="InterPro"/>
</dbReference>
<evidence type="ECO:0000313" key="8">
    <source>
        <dbReference type="EMBL" id="KAF6041365.1"/>
    </source>
</evidence>
<accession>A0A7J7KTE2</accession>
<feature type="region of interest" description="Disordered" evidence="6">
    <location>
        <begin position="1"/>
        <end position="96"/>
    </location>
</feature>
<keyword evidence="2" id="KW-0268">Exocytosis</keyword>
<sequence length="1021" mass="115932">MSLHSSSSDDNDDFYDYQDEILRTPIVEHTPSEYSGRRDFVDSHSHSHSPSASNQNHLSSSPYHQNPGYAYRQRGSTKSNHSGSSGSPASTSRAPSFENTKQAFAGSSLDTVSIGSVGGLSVPPSNYDARSYDGLSLHSTPRHDRPHSLRGIGDRSPLPLRRGGSPTSSVISDREREDIEQINVEEVEKRRRIQIYVFVLRCIAFPFNAKQKPPQHDMQKRQAKISKQELTKIKENFHAFLSGEMQIMADEAFKNAVQSYYEVFLKSERVTSMVRSGACSANDFREVFKNNIEKRVRCLPEIDGLAKETVLSNWMTKFDLIYRGNDGDQRSQRTSTTTNELILSKEQLYEMFQNIFNIKNYDHLILFNALQLDNPDEQAAQVRRELTSRQQQIDSGGFKMKPWKPRFIVKEMEPINIDELNTQILQLKSNLESVPVKGGTIPKHTKKPSRQSNTLPKIDVAEEGDQHLSKMDVVLSFGIEVKIIDLKGLKMPGNKNIYCTMEMDGLKLQTGLTPVSKPFWSTQGDFTTTQPLPNIKIKLYMENSSIISIDDKELAKITLKPTATSSKNAQLYTLTTTDKKIQEQLQLRVEVKMEKPQNMKYCGYLYAAGKKIWRTLKKRYFVLVQVSQYTFTVCSYRERKTEPTEMLHLKGFTVDYSEAHPDMDCNGAQYYFNAVKEGDSVTFATDDMYERYNWVQALCRATGQSHKPTPPVITTTANGGNTPNLPNLPKGQGEIDRARKHGLDEYVSADPCEFNHAELFQSLQSLTLEYRMNDAYTCLGWFSPGQSFILDEYAARYCVRGCHRYLSYMSDLLDKAENGLMIDPNIIHYSFAFCAAHVHGNKPDGLGTITVAEKQKFDEIKSRLRALLEHQITHFRYCFPFGRPDGALKSTLSLLEKVLMKELTSNMSVEEVRSVITKCLKDAALVNYTRISEFAKIEANVDARDETVFNIEQMPTLQYSHLISQAAHKDPADRLEDIIHLAGLCIEVLQQNEEHHAEICKSQVIWRLCTVKSHAGYTCSV</sequence>
<dbReference type="InterPro" id="IPR001849">
    <property type="entry name" value="PH_domain"/>
</dbReference>
<gene>
    <name evidence="8" type="ORF">EB796_000319</name>
</gene>
<keyword evidence="9" id="KW-1185">Reference proteome</keyword>
<dbReference type="GO" id="GO:0016079">
    <property type="term" value="P:synaptic vesicle exocytosis"/>
    <property type="evidence" value="ECO:0007669"/>
    <property type="project" value="InterPro"/>
</dbReference>